<dbReference type="GO" id="GO:0016757">
    <property type="term" value="F:glycosyltransferase activity"/>
    <property type="evidence" value="ECO:0007669"/>
    <property type="project" value="InterPro"/>
</dbReference>
<dbReference type="PANTHER" id="PTHR12526:SF638">
    <property type="entry name" value="SPORE COAT PROTEIN SA"/>
    <property type="match status" value="1"/>
</dbReference>
<dbReference type="Pfam" id="PF13439">
    <property type="entry name" value="Glyco_transf_4"/>
    <property type="match status" value="1"/>
</dbReference>
<dbReference type="GO" id="GO:1901135">
    <property type="term" value="P:carbohydrate derivative metabolic process"/>
    <property type="evidence" value="ECO:0007669"/>
    <property type="project" value="UniProtKB-ARBA"/>
</dbReference>
<dbReference type="InterPro" id="IPR001296">
    <property type="entry name" value="Glyco_trans_1"/>
</dbReference>
<dbReference type="CDD" id="cd03801">
    <property type="entry name" value="GT4_PimA-like"/>
    <property type="match status" value="1"/>
</dbReference>
<sequence>MAKLNQPSILMFEAAYPPPVIGGKEKQAHLLAKTLLGKNVRVKALSYAHNAYASNFHEGVFVERVKKGWMAAIKIAIVLLRNRKSFSILHVHTPSNIGKLVVLCGFLLRYRVVFKFPNQHLLDTTNRLSRFVWSGLFLITDLFVVLEEDTKNKLQHRGVSDRKVFYVENGVQIGEALELISRRHIRLLFVGRLVSVKACDQLLRACALLRGSGVEFSLYVVGDGPLRSQLISLARKLRLSECVSFGGYHPIPLEQMKQSDVLVLPSLKEGMSNVILEAVSIGLPVIATDVGAAKKLVGPYGEQFLCQPSDPACLAEKIQLLANNPDLRKKYSTYLYNRGRDTFSIDVIAEKYMKKYSALCAPEDV</sequence>
<protein>
    <submittedName>
        <fullName evidence="3">Glycosyltransferase</fullName>
    </submittedName>
</protein>
<accession>A0A6N7QSD8</accession>
<organism evidence="3 4">
    <name type="scientific">Spiribacter salilacus</name>
    <dbReference type="NCBI Taxonomy" id="2664894"/>
    <lineage>
        <taxon>Bacteria</taxon>
        <taxon>Pseudomonadati</taxon>
        <taxon>Pseudomonadota</taxon>
        <taxon>Gammaproteobacteria</taxon>
        <taxon>Chromatiales</taxon>
        <taxon>Ectothiorhodospiraceae</taxon>
        <taxon>Spiribacter</taxon>
    </lineage>
</organism>
<dbReference type="InterPro" id="IPR028098">
    <property type="entry name" value="Glyco_trans_4-like_N"/>
</dbReference>
<evidence type="ECO:0000259" key="1">
    <source>
        <dbReference type="Pfam" id="PF00534"/>
    </source>
</evidence>
<dbReference type="Pfam" id="PF00534">
    <property type="entry name" value="Glycos_transf_1"/>
    <property type="match status" value="1"/>
</dbReference>
<comment type="caution">
    <text evidence="3">The sequence shown here is derived from an EMBL/GenBank/DDBJ whole genome shotgun (WGS) entry which is preliminary data.</text>
</comment>
<reference evidence="3 4" key="1">
    <citation type="submission" date="2019-11" db="EMBL/GenBank/DDBJ databases">
        <authorList>
            <person name="Zhang X.Y."/>
        </authorList>
    </citation>
    <scope>NUCLEOTIDE SEQUENCE [LARGE SCALE GENOMIC DNA]</scope>
    <source>
        <strain evidence="3 4">C176</strain>
    </source>
</reference>
<dbReference type="RefSeq" id="WP_153719542.1">
    <property type="nucleotide sequence ID" value="NZ_WJPP01000003.1"/>
</dbReference>
<feature type="domain" description="Glycosyl transferase family 1" evidence="1">
    <location>
        <begin position="186"/>
        <end position="336"/>
    </location>
</feature>
<dbReference type="Gene3D" id="3.40.50.2000">
    <property type="entry name" value="Glycogen Phosphorylase B"/>
    <property type="match status" value="2"/>
</dbReference>
<dbReference type="PANTHER" id="PTHR12526">
    <property type="entry name" value="GLYCOSYLTRANSFERASE"/>
    <property type="match status" value="1"/>
</dbReference>
<dbReference type="EMBL" id="WJPP01000003">
    <property type="protein sequence ID" value="MRH78510.1"/>
    <property type="molecule type" value="Genomic_DNA"/>
</dbReference>
<evidence type="ECO:0000259" key="2">
    <source>
        <dbReference type="Pfam" id="PF13439"/>
    </source>
</evidence>
<gene>
    <name evidence="3" type="ORF">GH984_07300</name>
</gene>
<keyword evidence="3" id="KW-0808">Transferase</keyword>
<name>A0A6N7QSD8_9GAMM</name>
<dbReference type="AlphaFoldDB" id="A0A6N7QSD8"/>
<feature type="domain" description="Glycosyltransferase subfamily 4-like N-terminal" evidence="2">
    <location>
        <begin position="21"/>
        <end position="172"/>
    </location>
</feature>
<evidence type="ECO:0000313" key="3">
    <source>
        <dbReference type="EMBL" id="MRH78510.1"/>
    </source>
</evidence>
<evidence type="ECO:0000313" key="4">
    <source>
        <dbReference type="Proteomes" id="UP000433788"/>
    </source>
</evidence>
<dbReference type="Proteomes" id="UP000433788">
    <property type="component" value="Unassembled WGS sequence"/>
</dbReference>
<keyword evidence="4" id="KW-1185">Reference proteome</keyword>
<dbReference type="SUPFAM" id="SSF53756">
    <property type="entry name" value="UDP-Glycosyltransferase/glycogen phosphorylase"/>
    <property type="match status" value="1"/>
</dbReference>
<proteinExistence type="predicted"/>